<keyword evidence="2" id="KW-0809">Transit peptide</keyword>
<feature type="compositionally biased region" description="Basic and acidic residues" evidence="3">
    <location>
        <begin position="85"/>
        <end position="98"/>
    </location>
</feature>
<gene>
    <name evidence="5" type="ORF">CfE428DRAFT_2573</name>
</gene>
<dbReference type="GO" id="GO:0003747">
    <property type="term" value="F:translation release factor activity"/>
    <property type="evidence" value="ECO:0007669"/>
    <property type="project" value="InterPro"/>
</dbReference>
<dbReference type="Pfam" id="PF00472">
    <property type="entry name" value="RF-1"/>
    <property type="match status" value="1"/>
</dbReference>
<keyword evidence="6" id="KW-1185">Reference proteome</keyword>
<organism evidence="5 6">
    <name type="scientific">Chthoniobacter flavus Ellin428</name>
    <dbReference type="NCBI Taxonomy" id="497964"/>
    <lineage>
        <taxon>Bacteria</taxon>
        <taxon>Pseudomonadati</taxon>
        <taxon>Verrucomicrobiota</taxon>
        <taxon>Spartobacteria</taxon>
        <taxon>Chthoniobacterales</taxon>
        <taxon>Chthoniobacteraceae</taxon>
        <taxon>Chthoniobacter</taxon>
    </lineage>
</organism>
<dbReference type="Proteomes" id="UP000005824">
    <property type="component" value="Unassembled WGS sequence"/>
</dbReference>
<feature type="region of interest" description="Disordered" evidence="3">
    <location>
        <begin position="85"/>
        <end position="132"/>
    </location>
</feature>
<dbReference type="FunCoup" id="B4D0X2">
    <property type="interactions" value="40"/>
</dbReference>
<dbReference type="eggNOG" id="COG1186">
    <property type="taxonomic scope" value="Bacteria"/>
</dbReference>
<comment type="similarity">
    <text evidence="1">Belongs to the prokaryotic/mitochondrial release factor family.</text>
</comment>
<dbReference type="Gene3D" id="3.30.160.20">
    <property type="match status" value="1"/>
</dbReference>
<evidence type="ECO:0000259" key="4">
    <source>
        <dbReference type="PROSITE" id="PS00745"/>
    </source>
</evidence>
<dbReference type="AlphaFoldDB" id="B4D0X2"/>
<evidence type="ECO:0000313" key="6">
    <source>
        <dbReference type="Proteomes" id="UP000005824"/>
    </source>
</evidence>
<dbReference type="EMBL" id="ABVL01000006">
    <property type="protein sequence ID" value="EDY19984.1"/>
    <property type="molecule type" value="Genomic_DNA"/>
</dbReference>
<dbReference type="InterPro" id="IPR052405">
    <property type="entry name" value="Mito_Transl_Release_Factor"/>
</dbReference>
<dbReference type="InterPro" id="IPR045853">
    <property type="entry name" value="Pep_chain_release_fac_I_sf"/>
</dbReference>
<name>B4D0X2_9BACT</name>
<evidence type="ECO:0000313" key="5">
    <source>
        <dbReference type="EMBL" id="EDY19984.1"/>
    </source>
</evidence>
<dbReference type="PANTHER" id="PTHR46203:SF1">
    <property type="entry name" value="MITOCHONDRIAL TRANSLATION RELEASE FACTOR IN RESCUE"/>
    <property type="match status" value="1"/>
</dbReference>
<dbReference type="SUPFAM" id="SSF75620">
    <property type="entry name" value="Release factor"/>
    <property type="match status" value="1"/>
</dbReference>
<evidence type="ECO:0000256" key="1">
    <source>
        <dbReference type="ARBA" id="ARBA00010835"/>
    </source>
</evidence>
<evidence type="ECO:0000256" key="2">
    <source>
        <dbReference type="ARBA" id="ARBA00022946"/>
    </source>
</evidence>
<evidence type="ECO:0000256" key="3">
    <source>
        <dbReference type="SAM" id="MobiDB-lite"/>
    </source>
</evidence>
<dbReference type="InParanoid" id="B4D0X2"/>
<dbReference type="InterPro" id="IPR000352">
    <property type="entry name" value="Pep_chain_release_fac_I"/>
</dbReference>
<accession>B4D0X2</accession>
<feature type="compositionally biased region" description="Basic residues" evidence="3">
    <location>
        <begin position="99"/>
        <end position="108"/>
    </location>
</feature>
<reference evidence="5 6" key="1">
    <citation type="journal article" date="2011" name="J. Bacteriol.">
        <title>Genome sequence of Chthoniobacter flavus Ellin428, an aerobic heterotrophic soil bacterium.</title>
        <authorList>
            <person name="Kant R."/>
            <person name="van Passel M.W."/>
            <person name="Palva A."/>
            <person name="Lucas S."/>
            <person name="Lapidus A."/>
            <person name="Glavina Del Rio T."/>
            <person name="Dalin E."/>
            <person name="Tice H."/>
            <person name="Bruce D."/>
            <person name="Goodwin L."/>
            <person name="Pitluck S."/>
            <person name="Larimer F.W."/>
            <person name="Land M.L."/>
            <person name="Hauser L."/>
            <person name="Sangwan P."/>
            <person name="de Vos W.M."/>
            <person name="Janssen P.H."/>
            <person name="Smidt H."/>
        </authorList>
    </citation>
    <scope>NUCLEOTIDE SEQUENCE [LARGE SCALE GENOMIC DNA]</scope>
    <source>
        <strain evidence="5 6">Ellin428</strain>
    </source>
</reference>
<dbReference type="RefSeq" id="WP_006979898.1">
    <property type="nucleotide sequence ID" value="NZ_ABVL01000006.1"/>
</dbReference>
<feature type="compositionally biased region" description="Basic residues" evidence="3">
    <location>
        <begin position="118"/>
        <end position="132"/>
    </location>
</feature>
<dbReference type="PROSITE" id="PS00745">
    <property type="entry name" value="RF_PROK_I"/>
    <property type="match status" value="1"/>
</dbReference>
<proteinExistence type="inferred from homology"/>
<feature type="domain" description="Prokaryotic-type class I peptide chain release factors" evidence="4">
    <location>
        <begin position="31"/>
        <end position="47"/>
    </location>
</feature>
<protein>
    <submittedName>
        <fullName evidence="5">Class I peptide chain release factor</fullName>
    </submittedName>
</protein>
<dbReference type="PANTHER" id="PTHR46203">
    <property type="entry name" value="PROBABLE PEPTIDE CHAIN RELEASE FACTOR C12ORF65"/>
    <property type="match status" value="1"/>
</dbReference>
<dbReference type="STRING" id="497964.CfE428DRAFT_2573"/>
<comment type="caution">
    <text evidence="5">The sequence shown here is derived from an EMBL/GenBank/DDBJ whole genome shotgun (WGS) entry which is preliminary data.</text>
</comment>
<sequence length="132" mass="15244">MSSPSDFHTQRAARLARLKLELADFEEKFSRSSGPGGQHVNKVSTAVMLRHVPSGAAVTVQDTRSQSMNRQLAWTRLLDAIEEQRRAERAARRSEIEKKRRQNSKRPRGVKERILEGKKRRAQIKKNRAKDW</sequence>